<reference evidence="1 2" key="1">
    <citation type="submission" date="2016-10" db="EMBL/GenBank/DDBJ databases">
        <authorList>
            <person name="de Groot N.N."/>
        </authorList>
    </citation>
    <scope>NUCLEOTIDE SEQUENCE [LARGE SCALE GENOMIC DNA]</scope>
    <source>
        <strain evidence="1 2">IBRC-M10015</strain>
    </source>
</reference>
<sequence length="76" mass="9008">MSLYLVDNVQFMGVTAIMTETDRKRIKRESDEPAEKRYQATSRIRKRITALEQDANILKEHHPDLYRELQKAICDE</sequence>
<evidence type="ECO:0000313" key="1">
    <source>
        <dbReference type="EMBL" id="SDK17204.1"/>
    </source>
</evidence>
<accession>A0A1G8ZRI7</accession>
<evidence type="ECO:0000313" key="2">
    <source>
        <dbReference type="Proteomes" id="UP000198856"/>
    </source>
</evidence>
<proteinExistence type="predicted"/>
<name>A0A1G8ZRI7_9EURY</name>
<dbReference type="Proteomes" id="UP000198856">
    <property type="component" value="Unassembled WGS sequence"/>
</dbReference>
<dbReference type="AlphaFoldDB" id="A0A1G8ZRI7"/>
<keyword evidence="2" id="KW-1185">Reference proteome</keyword>
<gene>
    <name evidence="1" type="ORF">SAMN05216226_1312</name>
</gene>
<organism evidence="1 2">
    <name type="scientific">Halovenus aranensis</name>
    <dbReference type="NCBI Taxonomy" id="890420"/>
    <lineage>
        <taxon>Archaea</taxon>
        <taxon>Methanobacteriati</taxon>
        <taxon>Methanobacteriota</taxon>
        <taxon>Stenosarchaea group</taxon>
        <taxon>Halobacteria</taxon>
        <taxon>Halobacteriales</taxon>
        <taxon>Haloarculaceae</taxon>
        <taxon>Halovenus</taxon>
    </lineage>
</organism>
<protein>
    <submittedName>
        <fullName evidence="1">Uncharacterized protein</fullName>
    </submittedName>
</protein>
<dbReference type="EMBL" id="FNFC01000031">
    <property type="protein sequence ID" value="SDK17204.1"/>
    <property type="molecule type" value="Genomic_DNA"/>
</dbReference>